<dbReference type="RefSeq" id="WP_024725234.1">
    <property type="nucleotide sequence ID" value="NZ_KN174164.1"/>
</dbReference>
<dbReference type="AlphaFoldDB" id="A0A096DAA0"/>
<evidence type="ECO:0000259" key="1">
    <source>
        <dbReference type="PROSITE" id="PS50943"/>
    </source>
</evidence>
<gene>
    <name evidence="2" type="ORF">HMPREF9460_02843</name>
</gene>
<name>A0A096DAA0_FLAPL</name>
<dbReference type="Gene3D" id="1.10.260.40">
    <property type="entry name" value="lambda repressor-like DNA-binding domains"/>
    <property type="match status" value="1"/>
</dbReference>
<dbReference type="HOGENOM" id="CLU_1747263_0_0_9"/>
<dbReference type="SUPFAM" id="SSF47413">
    <property type="entry name" value="lambda repressor-like DNA-binding domains"/>
    <property type="match status" value="1"/>
</dbReference>
<dbReference type="EMBL" id="ADLO01000088">
    <property type="protein sequence ID" value="KGF54454.1"/>
    <property type="molecule type" value="Genomic_DNA"/>
</dbReference>
<organism evidence="2 3">
    <name type="scientific">Flavonifractor plautii 1_3_50AFAA</name>
    <dbReference type="NCBI Taxonomy" id="742738"/>
    <lineage>
        <taxon>Bacteria</taxon>
        <taxon>Bacillati</taxon>
        <taxon>Bacillota</taxon>
        <taxon>Clostridia</taxon>
        <taxon>Eubacteriales</taxon>
        <taxon>Oscillospiraceae</taxon>
        <taxon>Flavonifractor</taxon>
    </lineage>
</organism>
<dbReference type="Pfam" id="PF13443">
    <property type="entry name" value="HTH_26"/>
    <property type="match status" value="1"/>
</dbReference>
<accession>A0A096DAA0</accession>
<keyword evidence="3" id="KW-1185">Reference proteome</keyword>
<evidence type="ECO:0000313" key="2">
    <source>
        <dbReference type="EMBL" id="KGF54454.1"/>
    </source>
</evidence>
<dbReference type="InterPro" id="IPR010982">
    <property type="entry name" value="Lambda_DNA-bd_dom_sf"/>
</dbReference>
<sequence>MTIQQILREKGLSRYQLSKRSGIPWATLADICSGKTALTRCSAGTLGKLSAALDIPMEELLTMTVEQRLAPDGKPKDRSYLEKDLPASLQKALDEYIQGEKDHVSYMDCLWGELYGAINSNQWSNAITLEQADYLRAKYL</sequence>
<proteinExistence type="predicted"/>
<evidence type="ECO:0000313" key="3">
    <source>
        <dbReference type="Proteomes" id="UP000029585"/>
    </source>
</evidence>
<dbReference type="GO" id="GO:0003677">
    <property type="term" value="F:DNA binding"/>
    <property type="evidence" value="ECO:0007669"/>
    <property type="project" value="InterPro"/>
</dbReference>
<dbReference type="CDD" id="cd00093">
    <property type="entry name" value="HTH_XRE"/>
    <property type="match status" value="1"/>
</dbReference>
<dbReference type="Proteomes" id="UP000029585">
    <property type="component" value="Unassembled WGS sequence"/>
</dbReference>
<feature type="domain" description="HTH cro/C1-type" evidence="1">
    <location>
        <begin position="3"/>
        <end position="60"/>
    </location>
</feature>
<comment type="caution">
    <text evidence="2">The sequence shown here is derived from an EMBL/GenBank/DDBJ whole genome shotgun (WGS) entry which is preliminary data.</text>
</comment>
<dbReference type="PROSITE" id="PS50943">
    <property type="entry name" value="HTH_CROC1"/>
    <property type="match status" value="1"/>
</dbReference>
<dbReference type="InterPro" id="IPR001387">
    <property type="entry name" value="Cro/C1-type_HTH"/>
</dbReference>
<protein>
    <recommendedName>
        <fullName evidence="1">HTH cro/C1-type domain-containing protein</fullName>
    </recommendedName>
</protein>
<dbReference type="SMART" id="SM00530">
    <property type="entry name" value="HTH_XRE"/>
    <property type="match status" value="1"/>
</dbReference>
<reference evidence="2 3" key="1">
    <citation type="submission" date="2011-08" db="EMBL/GenBank/DDBJ databases">
        <title>The Genome Sequence of Clostridium orbiscindens 1_3_50AFAA.</title>
        <authorList>
            <consortium name="The Broad Institute Genome Sequencing Platform"/>
            <person name="Earl A."/>
            <person name="Ward D."/>
            <person name="Feldgarden M."/>
            <person name="Gevers D."/>
            <person name="Daigneault M."/>
            <person name="Strauss J."/>
            <person name="Allen-Vercoe E."/>
            <person name="Young S.K."/>
            <person name="Zeng Q."/>
            <person name="Gargeya S."/>
            <person name="Fitzgerald M."/>
            <person name="Haas B."/>
            <person name="Abouelleil A."/>
            <person name="Alvarado L."/>
            <person name="Arachchi H.M."/>
            <person name="Berlin A."/>
            <person name="Brown A."/>
            <person name="Chapman S.B."/>
            <person name="Chen Z."/>
            <person name="Dunbar C."/>
            <person name="Freedman E."/>
            <person name="Gearin G."/>
            <person name="Gellesch M."/>
            <person name="Goldberg J."/>
            <person name="Griggs A."/>
            <person name="Gujja S."/>
            <person name="Heiman D."/>
            <person name="Howarth C."/>
            <person name="Larson L."/>
            <person name="Lui A."/>
            <person name="MacDonald P.J.P."/>
            <person name="Montmayeur A."/>
            <person name="Murphy C."/>
            <person name="Neiman D."/>
            <person name="Pearson M."/>
            <person name="Priest M."/>
            <person name="Roberts A."/>
            <person name="Saif S."/>
            <person name="Shea T."/>
            <person name="Shenoy N."/>
            <person name="Sisk P."/>
            <person name="Stolte C."/>
            <person name="Sykes S."/>
            <person name="Wortman J."/>
            <person name="Nusbaum C."/>
            <person name="Birren B."/>
        </authorList>
    </citation>
    <scope>NUCLEOTIDE SEQUENCE [LARGE SCALE GENOMIC DNA]</scope>
    <source>
        <strain evidence="2 3">1_3_50AFAA</strain>
    </source>
</reference>
<dbReference type="PATRIC" id="fig|742738.3.peg.2924"/>
<dbReference type="eggNOG" id="ENOG5030444">
    <property type="taxonomic scope" value="Bacteria"/>
</dbReference>